<dbReference type="OMA" id="YGYDMPV"/>
<dbReference type="Pfam" id="PF00227">
    <property type="entry name" value="Proteasome"/>
    <property type="match status" value="1"/>
</dbReference>
<dbReference type="GO" id="GO:0005634">
    <property type="term" value="C:nucleus"/>
    <property type="evidence" value="ECO:0007669"/>
    <property type="project" value="UniProtKB-SubCell"/>
</dbReference>
<dbReference type="SMART" id="SM00948">
    <property type="entry name" value="Proteasome_A_N"/>
    <property type="match status" value="1"/>
</dbReference>
<evidence type="ECO:0000256" key="3">
    <source>
        <dbReference type="ARBA" id="ARBA00022942"/>
    </source>
</evidence>
<dbReference type="OrthoDB" id="431557at2759"/>
<keyword evidence="4 6" id="KW-0539">Nucleus</keyword>
<keyword evidence="3 5" id="KW-0647">Proteasome</keyword>
<dbReference type="CDD" id="cd03754">
    <property type="entry name" value="proteasome_alpha_type_6"/>
    <property type="match status" value="1"/>
</dbReference>
<dbReference type="InterPro" id="IPR000426">
    <property type="entry name" value="Proteasome_asu_N"/>
</dbReference>
<dbReference type="GO" id="GO:0019773">
    <property type="term" value="C:proteasome core complex, alpha-subunit complex"/>
    <property type="evidence" value="ECO:0007669"/>
    <property type="project" value="UniProtKB-UniRule"/>
</dbReference>
<dbReference type="FunFam" id="3.60.20.10:FF:000036">
    <property type="entry name" value="Proteasome subunit alpha type"/>
    <property type="match status" value="1"/>
</dbReference>
<dbReference type="InterPro" id="IPR029055">
    <property type="entry name" value="Ntn_hydrolases_N"/>
</dbReference>
<comment type="similarity">
    <text evidence="5 6">Belongs to the peptidase T1A family.</text>
</comment>
<evidence type="ECO:0000313" key="8">
    <source>
        <dbReference type="EMBL" id="EEH56524.1"/>
    </source>
</evidence>
<organism evidence="9">
    <name type="scientific">Micromonas pusilla (strain CCMP1545)</name>
    <name type="common">Picoplanktonic green alga</name>
    <dbReference type="NCBI Taxonomy" id="564608"/>
    <lineage>
        <taxon>Eukaryota</taxon>
        <taxon>Viridiplantae</taxon>
        <taxon>Chlorophyta</taxon>
        <taxon>Mamiellophyceae</taxon>
        <taxon>Mamiellales</taxon>
        <taxon>Mamiellaceae</taxon>
        <taxon>Micromonas</taxon>
    </lineage>
</organism>
<dbReference type="Pfam" id="PF10584">
    <property type="entry name" value="Proteasome_A_N"/>
    <property type="match status" value="1"/>
</dbReference>
<dbReference type="GO" id="GO:0005737">
    <property type="term" value="C:cytoplasm"/>
    <property type="evidence" value="ECO:0007669"/>
    <property type="project" value="UniProtKB-SubCell"/>
</dbReference>
<dbReference type="PROSITE" id="PS51475">
    <property type="entry name" value="PROTEASOME_ALPHA_2"/>
    <property type="match status" value="1"/>
</dbReference>
<evidence type="ECO:0000256" key="5">
    <source>
        <dbReference type="PROSITE-ProRule" id="PRU00808"/>
    </source>
</evidence>
<dbReference type="RefSeq" id="XP_003059392.1">
    <property type="nucleotide sequence ID" value="XM_003059346.1"/>
</dbReference>
<accession>C1MTW8</accession>
<evidence type="ECO:0000256" key="1">
    <source>
        <dbReference type="ARBA" id="ARBA00002000"/>
    </source>
</evidence>
<protein>
    <recommendedName>
        <fullName evidence="6">Proteasome subunit alpha type</fullName>
    </recommendedName>
</protein>
<evidence type="ECO:0000259" key="7">
    <source>
        <dbReference type="PROSITE" id="PS00388"/>
    </source>
</evidence>
<dbReference type="PANTHER" id="PTHR11599">
    <property type="entry name" value="PROTEASOME SUBUNIT ALPHA/BETA"/>
    <property type="match status" value="1"/>
</dbReference>
<evidence type="ECO:0000256" key="2">
    <source>
        <dbReference type="ARBA" id="ARBA00022490"/>
    </source>
</evidence>
<name>C1MTW8_MICPC</name>
<evidence type="ECO:0000256" key="6">
    <source>
        <dbReference type="RuleBase" id="RU000551"/>
    </source>
</evidence>
<sequence>MSRGSGSGYDRHITIFSPEGRLYQVEYAFKAIKSVGVTSIGVRGKDSVCVVTQKKIPDKLVDPADVTHMFKITKVIGMCATGKSPDIRNVVQKARHKAAEFRHEFGYEIPVDFLSTRMADEFQVYTQHAYMRPMAAMCMFVGIDEEKGPCLFKNDPAGYCVGYKATSAGVKEQEAINFLEKKVKGENAGNAFDETETIQTAISCLQSVLGEDLKSKELEVGIVTTENKNFRLLSSDVIEEHLTAISERD</sequence>
<comment type="subcellular location">
    <subcellularLocation>
        <location evidence="6">Cytoplasm</location>
    </subcellularLocation>
    <subcellularLocation>
        <location evidence="6">Nucleus</location>
    </subcellularLocation>
</comment>
<feature type="domain" description="Proteasome alpha-type subunits" evidence="7">
    <location>
        <begin position="9"/>
        <end position="31"/>
    </location>
</feature>
<dbReference type="KEGG" id="mpp:MICPUCDRAFT_49613"/>
<dbReference type="PROSITE" id="PS00388">
    <property type="entry name" value="PROTEASOME_ALPHA_1"/>
    <property type="match status" value="1"/>
</dbReference>
<keyword evidence="2 6" id="KW-0963">Cytoplasm</keyword>
<gene>
    <name evidence="8" type="ORF">MICPUCDRAFT_49613</name>
</gene>
<dbReference type="InterPro" id="IPR034642">
    <property type="entry name" value="Proteasome_subunit_alpha6"/>
</dbReference>
<dbReference type="EMBL" id="GG663740">
    <property type="protein sequence ID" value="EEH56524.1"/>
    <property type="molecule type" value="Genomic_DNA"/>
</dbReference>
<dbReference type="Proteomes" id="UP000001876">
    <property type="component" value="Unassembled WGS sequence"/>
</dbReference>
<proteinExistence type="inferred from homology"/>
<evidence type="ECO:0000313" key="9">
    <source>
        <dbReference type="Proteomes" id="UP000001876"/>
    </source>
</evidence>
<dbReference type="SUPFAM" id="SSF56235">
    <property type="entry name" value="N-terminal nucleophile aminohydrolases (Ntn hydrolases)"/>
    <property type="match status" value="1"/>
</dbReference>
<comment type="function">
    <text evidence="1">The proteasome is a multicatalytic proteinase complex which is characterized by its ability to cleave peptides with Arg, Phe, Tyr, Leu, and Glu adjacent to the leaving group at neutral or slightly basic pH. The proteasome has an ATP-dependent proteolytic activity.</text>
</comment>
<dbReference type="Gene3D" id="3.60.20.10">
    <property type="entry name" value="Glutamine Phosphoribosylpyrophosphate, subunit 1, domain 1"/>
    <property type="match status" value="1"/>
</dbReference>
<dbReference type="GeneID" id="9684562"/>
<dbReference type="AlphaFoldDB" id="C1MTW8"/>
<dbReference type="InterPro" id="IPR001353">
    <property type="entry name" value="Proteasome_sua/b"/>
</dbReference>
<evidence type="ECO:0000256" key="4">
    <source>
        <dbReference type="ARBA" id="ARBA00023242"/>
    </source>
</evidence>
<dbReference type="STRING" id="564608.C1MTW8"/>
<dbReference type="InterPro" id="IPR050115">
    <property type="entry name" value="Proteasome_alpha"/>
</dbReference>
<keyword evidence="9" id="KW-1185">Reference proteome</keyword>
<comment type="subunit">
    <text evidence="6">The 20S proteasome core is composed of 28 subunits that are arranged in four stacked rings, resulting in a barrel-shaped structure. The two end rings are each formed by seven alpha subunits, and the two central rings are each formed by seven beta subunits.</text>
</comment>
<dbReference type="GO" id="GO:0006511">
    <property type="term" value="P:ubiquitin-dependent protein catabolic process"/>
    <property type="evidence" value="ECO:0007669"/>
    <property type="project" value="InterPro"/>
</dbReference>
<reference evidence="8 9" key="1">
    <citation type="journal article" date="2009" name="Science">
        <title>Green evolution and dynamic adaptations revealed by genomes of the marine picoeukaryotes Micromonas.</title>
        <authorList>
            <person name="Worden A.Z."/>
            <person name="Lee J.H."/>
            <person name="Mock T."/>
            <person name="Rouze P."/>
            <person name="Simmons M.P."/>
            <person name="Aerts A.L."/>
            <person name="Allen A.E."/>
            <person name="Cuvelier M.L."/>
            <person name="Derelle E."/>
            <person name="Everett M.V."/>
            <person name="Foulon E."/>
            <person name="Grimwood J."/>
            <person name="Gundlach H."/>
            <person name="Henrissat B."/>
            <person name="Napoli C."/>
            <person name="McDonald S.M."/>
            <person name="Parker M.S."/>
            <person name="Rombauts S."/>
            <person name="Salamov A."/>
            <person name="Von Dassow P."/>
            <person name="Badger J.H."/>
            <person name="Coutinho P.M."/>
            <person name="Demir E."/>
            <person name="Dubchak I."/>
            <person name="Gentemann C."/>
            <person name="Eikrem W."/>
            <person name="Gready J.E."/>
            <person name="John U."/>
            <person name="Lanier W."/>
            <person name="Lindquist E.A."/>
            <person name="Lucas S."/>
            <person name="Mayer K.F."/>
            <person name="Moreau H."/>
            <person name="Not F."/>
            <person name="Otillar R."/>
            <person name="Panaud O."/>
            <person name="Pangilinan J."/>
            <person name="Paulsen I."/>
            <person name="Piegu B."/>
            <person name="Poliakov A."/>
            <person name="Robbens S."/>
            <person name="Schmutz J."/>
            <person name="Toulza E."/>
            <person name="Wyss T."/>
            <person name="Zelensky A."/>
            <person name="Zhou K."/>
            <person name="Armbrust E.V."/>
            <person name="Bhattacharya D."/>
            <person name="Goodenough U.W."/>
            <person name="Van de Peer Y."/>
            <person name="Grigoriev I.V."/>
        </authorList>
    </citation>
    <scope>NUCLEOTIDE SEQUENCE [LARGE SCALE GENOMIC DNA]</scope>
    <source>
        <strain evidence="8 9">CCMP1545</strain>
    </source>
</reference>
<dbReference type="InterPro" id="IPR023332">
    <property type="entry name" value="Proteasome_alpha-type"/>
</dbReference>
<dbReference type="eggNOG" id="KOG0182">
    <property type="taxonomic scope" value="Eukaryota"/>
</dbReference>